<name>A1RQL5_PYRIL</name>
<proteinExistence type="predicted"/>
<feature type="transmembrane region" description="Helical" evidence="2">
    <location>
        <begin position="61"/>
        <end position="79"/>
    </location>
</feature>
<keyword evidence="2" id="KW-0472">Membrane</keyword>
<evidence type="ECO:0000256" key="1">
    <source>
        <dbReference type="ARBA" id="ARBA00022729"/>
    </source>
</evidence>
<keyword evidence="1" id="KW-0732">Signal</keyword>
<evidence type="ECO:0000313" key="4">
    <source>
        <dbReference type="Proteomes" id="UP000002595"/>
    </source>
</evidence>
<protein>
    <submittedName>
        <fullName evidence="3">Uncharacterized protein</fullName>
    </submittedName>
</protein>
<keyword evidence="2" id="KW-0812">Transmembrane</keyword>
<keyword evidence="2" id="KW-1133">Transmembrane helix</keyword>
<organism evidence="3 4">
    <name type="scientific">Pyrobaculum islandicum (strain DSM 4184 / JCM 9189 / GEO3)</name>
    <dbReference type="NCBI Taxonomy" id="384616"/>
    <lineage>
        <taxon>Archaea</taxon>
        <taxon>Thermoproteota</taxon>
        <taxon>Thermoprotei</taxon>
        <taxon>Thermoproteales</taxon>
        <taxon>Thermoproteaceae</taxon>
        <taxon>Pyrobaculum</taxon>
    </lineage>
</organism>
<sequence length="275" mass="30190">MATIGFHDVLELDFTTVVVSKSTNLCWSVGIMRVWKAVVLFLLGFFLALFAFPVAWATSALLGYLFAIAGIVIGAYMVAKRESAKLPLILGVVLMIFSLLALLGTFIVHIALWSLAEAAREASKVVNLTGTLGRGVKAGDWVITAVDVREAAYIRSDSSYYKAKEGHKLVVVRLRVENVGRETNSPPIYGFVLVTDARRSYERIYPFSLDFVWRVSDEVVKSAVEFRALDTTARVAPGSAAEGDVLFQIPTGERPERLHIRTGIVGGYEIVIKFG</sequence>
<dbReference type="HOGENOM" id="CLU_1096743_0_0_2"/>
<keyword evidence="4" id="KW-1185">Reference proteome</keyword>
<dbReference type="Gene3D" id="2.60.40.1240">
    <property type="match status" value="1"/>
</dbReference>
<dbReference type="EMBL" id="CP000504">
    <property type="protein sequence ID" value="ABL87247.1"/>
    <property type="molecule type" value="Genomic_DNA"/>
</dbReference>
<feature type="transmembrane region" description="Helical" evidence="2">
    <location>
        <begin position="37"/>
        <end position="55"/>
    </location>
</feature>
<feature type="transmembrane region" description="Helical" evidence="2">
    <location>
        <begin position="86"/>
        <end position="113"/>
    </location>
</feature>
<evidence type="ECO:0000256" key="2">
    <source>
        <dbReference type="SAM" id="Phobius"/>
    </source>
</evidence>
<dbReference type="Proteomes" id="UP000002595">
    <property type="component" value="Chromosome"/>
</dbReference>
<dbReference type="AlphaFoldDB" id="A1RQL5"/>
<evidence type="ECO:0000313" key="3">
    <source>
        <dbReference type="EMBL" id="ABL87247.1"/>
    </source>
</evidence>
<gene>
    <name evidence="3" type="ordered locus">Pisl_0063</name>
</gene>
<accession>A1RQL5</accession>
<dbReference type="KEGG" id="pis:Pisl_0063"/>
<dbReference type="eggNOG" id="arCOG07632">
    <property type="taxonomic scope" value="Archaea"/>
</dbReference>
<reference evidence="3" key="1">
    <citation type="submission" date="2006-12" db="EMBL/GenBank/DDBJ databases">
        <title>Complete sequence of Pyrobaculum islandicum DSM 4184.</title>
        <authorList>
            <person name="Copeland A."/>
            <person name="Lucas S."/>
            <person name="Lapidus A."/>
            <person name="Barry K."/>
            <person name="Detter J.C."/>
            <person name="Glavina del Rio T."/>
            <person name="Dalin E."/>
            <person name="Tice H."/>
            <person name="Pitluck S."/>
            <person name="Meincke L."/>
            <person name="Brettin T."/>
            <person name="Bruce D."/>
            <person name="Han C."/>
            <person name="Tapia R."/>
            <person name="Gilna P."/>
            <person name="Schmutz J."/>
            <person name="Larimer F."/>
            <person name="Land M."/>
            <person name="Hauser L."/>
            <person name="Kyrpides N."/>
            <person name="Mikhailova N."/>
            <person name="Cozen A.E."/>
            <person name="Fitz-Gibbon S.T."/>
            <person name="House C.H."/>
            <person name="Saltikov C."/>
            <person name="Lowe T."/>
            <person name="Richardson P."/>
        </authorList>
    </citation>
    <scope>NUCLEOTIDE SEQUENCE [LARGE SCALE GENOMIC DNA]</scope>
    <source>
        <strain evidence="3">DSM 4184</strain>
    </source>
</reference>
<dbReference type="InterPro" id="IPR029050">
    <property type="entry name" value="Immunoprotect_excell_Ig-like"/>
</dbReference>